<reference evidence="1 2" key="1">
    <citation type="journal article" date="2015" name="Stand. Genomic Sci.">
        <title>Genomic Encyclopedia of Bacterial and Archaeal Type Strains, Phase III: the genomes of soil and plant-associated and newly described type strains.</title>
        <authorList>
            <person name="Whitman W.B."/>
            <person name="Woyke T."/>
            <person name="Klenk H.P."/>
            <person name="Zhou Y."/>
            <person name="Lilburn T.G."/>
            <person name="Beck B.J."/>
            <person name="De Vos P."/>
            <person name="Vandamme P."/>
            <person name="Eisen J.A."/>
            <person name="Garrity G."/>
            <person name="Hugenholtz P."/>
            <person name="Kyrpides N.C."/>
        </authorList>
    </citation>
    <scope>NUCLEOTIDE SEQUENCE [LARGE SCALE GENOMIC DNA]</scope>
    <source>
        <strain evidence="1 2">CGMCC 1.10948</strain>
    </source>
</reference>
<keyword evidence="2" id="KW-1185">Reference proteome</keyword>
<accession>A0A562RNE4</accession>
<dbReference type="AlphaFoldDB" id="A0A562RNE4"/>
<organism evidence="1 2">
    <name type="scientific">Bradyrhizobium huanghuaihaiense</name>
    <dbReference type="NCBI Taxonomy" id="990078"/>
    <lineage>
        <taxon>Bacteria</taxon>
        <taxon>Pseudomonadati</taxon>
        <taxon>Pseudomonadota</taxon>
        <taxon>Alphaproteobacteria</taxon>
        <taxon>Hyphomicrobiales</taxon>
        <taxon>Nitrobacteraceae</taxon>
        <taxon>Bradyrhizobium</taxon>
    </lineage>
</organism>
<comment type="caution">
    <text evidence="1">The sequence shown here is derived from an EMBL/GenBank/DDBJ whole genome shotgun (WGS) entry which is preliminary data.</text>
</comment>
<dbReference type="Proteomes" id="UP000316291">
    <property type="component" value="Unassembled WGS sequence"/>
</dbReference>
<gene>
    <name evidence="1" type="ORF">IQ16_03596</name>
</gene>
<name>A0A562RNE4_9BRAD</name>
<sequence length="128" mass="14786">MAGRRCAEWRFPTAKQQKAEETARRLAEAQRRRVSVDDDEAWWASVLADPRAETNRPDARRTLAEIGSSELKVECLKCFRVVRIARDDAMTRFDVGSLWKEVAMRLLADGCMSRTGRHEKDGCWPDFR</sequence>
<dbReference type="OrthoDB" id="8237811at2"/>
<evidence type="ECO:0000313" key="2">
    <source>
        <dbReference type="Proteomes" id="UP000316291"/>
    </source>
</evidence>
<evidence type="ECO:0000313" key="1">
    <source>
        <dbReference type="EMBL" id="TWI70423.1"/>
    </source>
</evidence>
<dbReference type="EMBL" id="VLLA01000008">
    <property type="protein sequence ID" value="TWI70423.1"/>
    <property type="molecule type" value="Genomic_DNA"/>
</dbReference>
<proteinExistence type="predicted"/>
<dbReference type="RefSeq" id="WP_018646262.1">
    <property type="nucleotide sequence ID" value="NZ_VLLA01000008.1"/>
</dbReference>
<protein>
    <submittedName>
        <fullName evidence="1">Uncharacterized protein</fullName>
    </submittedName>
</protein>